<evidence type="ECO:0000313" key="2">
    <source>
        <dbReference type="Proteomes" id="UP001437256"/>
    </source>
</evidence>
<proteinExistence type="predicted"/>
<organism evidence="1 2">
    <name type="scientific">Marasmius tenuissimus</name>
    <dbReference type="NCBI Taxonomy" id="585030"/>
    <lineage>
        <taxon>Eukaryota</taxon>
        <taxon>Fungi</taxon>
        <taxon>Dikarya</taxon>
        <taxon>Basidiomycota</taxon>
        <taxon>Agaricomycotina</taxon>
        <taxon>Agaricomycetes</taxon>
        <taxon>Agaricomycetidae</taxon>
        <taxon>Agaricales</taxon>
        <taxon>Marasmiineae</taxon>
        <taxon>Marasmiaceae</taxon>
        <taxon>Marasmius</taxon>
    </lineage>
</organism>
<dbReference type="Proteomes" id="UP001437256">
    <property type="component" value="Unassembled WGS sequence"/>
</dbReference>
<comment type="caution">
    <text evidence="1">The sequence shown here is derived from an EMBL/GenBank/DDBJ whole genome shotgun (WGS) entry which is preliminary data.</text>
</comment>
<dbReference type="InterPro" id="IPR036514">
    <property type="entry name" value="SGNH_hydro_sf"/>
</dbReference>
<dbReference type="EMBL" id="JBBXMP010000142">
    <property type="protein sequence ID" value="KAL0061267.1"/>
    <property type="molecule type" value="Genomic_DNA"/>
</dbReference>
<evidence type="ECO:0000313" key="1">
    <source>
        <dbReference type="EMBL" id="KAL0061267.1"/>
    </source>
</evidence>
<gene>
    <name evidence="1" type="ORF">AAF712_011925</name>
</gene>
<protein>
    <submittedName>
        <fullName evidence="1">Uncharacterized protein</fullName>
    </submittedName>
</protein>
<keyword evidence="2" id="KW-1185">Reference proteome</keyword>
<sequence length="101" mass="11064">MIAQGTTATTLEAQVINTFNSKLAAKISSFKSSHSGVTTYLYDSYTTFNRLLDSPKTYGFRDATTYGTGADIFWNNDYHPGYTAHNYIAQDLAKVLAGSGF</sequence>
<reference evidence="1 2" key="1">
    <citation type="submission" date="2024-05" db="EMBL/GenBank/DDBJ databases">
        <title>A draft genome resource for the thread blight pathogen Marasmius tenuissimus strain MS-2.</title>
        <authorList>
            <person name="Yulfo-Soto G.E."/>
            <person name="Baruah I.K."/>
            <person name="Amoako-Attah I."/>
            <person name="Bukari Y."/>
            <person name="Meinhardt L.W."/>
            <person name="Bailey B.A."/>
            <person name="Cohen S.P."/>
        </authorList>
    </citation>
    <scope>NUCLEOTIDE SEQUENCE [LARGE SCALE GENOMIC DNA]</scope>
    <source>
        <strain evidence="1 2">MS-2</strain>
    </source>
</reference>
<dbReference type="Gene3D" id="3.40.50.1110">
    <property type="entry name" value="SGNH hydrolase"/>
    <property type="match status" value="1"/>
</dbReference>
<accession>A0ABR2ZJ81</accession>
<name>A0ABR2ZJ81_9AGAR</name>